<feature type="binding site" evidence="8">
    <location>
        <position position="62"/>
    </location>
    <ligand>
        <name>shikimate</name>
        <dbReference type="ChEBI" id="CHEBI:36208"/>
    </ligand>
</feature>
<dbReference type="HAMAP" id="MF_00222">
    <property type="entry name" value="Shikimate_DH_AroE"/>
    <property type="match status" value="1"/>
</dbReference>
<keyword evidence="5 8" id="KW-0560">Oxidoreductase</keyword>
<name>A0A323THA8_9BACI</name>
<comment type="subunit">
    <text evidence="8">Homodimer.</text>
</comment>
<evidence type="ECO:0000256" key="7">
    <source>
        <dbReference type="ARBA" id="ARBA00049442"/>
    </source>
</evidence>
<feature type="domain" description="SDH C-terminal" evidence="11">
    <location>
        <begin position="242"/>
        <end position="271"/>
    </location>
</feature>
<dbReference type="CDD" id="cd01065">
    <property type="entry name" value="NAD_bind_Shikimate_DH"/>
    <property type="match status" value="1"/>
</dbReference>
<feature type="domain" description="Quinate/shikimate 5-dehydrogenase/glutamyl-tRNA reductase" evidence="9">
    <location>
        <begin position="117"/>
        <end position="193"/>
    </location>
</feature>
<dbReference type="GO" id="GO:0008652">
    <property type="term" value="P:amino acid biosynthetic process"/>
    <property type="evidence" value="ECO:0007669"/>
    <property type="project" value="UniProtKB-KW"/>
</dbReference>
<dbReference type="InterPro" id="IPR041121">
    <property type="entry name" value="SDH_C"/>
</dbReference>
<comment type="function">
    <text evidence="8">Involved in the biosynthesis of the chorismate, which leads to the biosynthesis of aromatic amino acids. Catalyzes the reversible NADPH linked reduction of 3-dehydroshikimate (DHSA) to yield shikimate (SA).</text>
</comment>
<dbReference type="EC" id="1.1.1.25" evidence="2 8"/>
<evidence type="ECO:0000256" key="8">
    <source>
        <dbReference type="HAMAP-Rule" id="MF_00222"/>
    </source>
</evidence>
<dbReference type="AlphaFoldDB" id="A0A323THA8"/>
<evidence type="ECO:0000256" key="2">
    <source>
        <dbReference type="ARBA" id="ARBA00012962"/>
    </source>
</evidence>
<dbReference type="InterPro" id="IPR036291">
    <property type="entry name" value="NAD(P)-bd_dom_sf"/>
</dbReference>
<dbReference type="InterPro" id="IPR046346">
    <property type="entry name" value="Aminoacid_DH-like_N_sf"/>
</dbReference>
<feature type="binding site" evidence="8">
    <location>
        <position position="221"/>
    </location>
    <ligand>
        <name>shikimate</name>
        <dbReference type="ChEBI" id="CHEBI:36208"/>
    </ligand>
</feature>
<dbReference type="FunFam" id="3.40.50.10860:FF:000004">
    <property type="entry name" value="Quinate/shikimate dehydrogenase"/>
    <property type="match status" value="1"/>
</dbReference>
<dbReference type="PANTHER" id="PTHR21089:SF1">
    <property type="entry name" value="BIFUNCTIONAL 3-DEHYDROQUINATE DEHYDRATASE_SHIKIMATE DEHYDROGENASE, CHLOROPLASTIC"/>
    <property type="match status" value="1"/>
</dbReference>
<dbReference type="GO" id="GO:0005829">
    <property type="term" value="C:cytosol"/>
    <property type="evidence" value="ECO:0007669"/>
    <property type="project" value="TreeGrafter"/>
</dbReference>
<dbReference type="InterPro" id="IPR006151">
    <property type="entry name" value="Shikm_DH/Glu-tRNA_Rdtase"/>
</dbReference>
<reference evidence="12 13" key="1">
    <citation type="submission" date="2017-10" db="EMBL/GenBank/DDBJ databases">
        <title>Bacillus sp. nov., a halophilic bacterium isolated from a Keqin Lake.</title>
        <authorList>
            <person name="Wang H."/>
        </authorList>
    </citation>
    <scope>NUCLEOTIDE SEQUENCE [LARGE SCALE GENOMIC DNA]</scope>
    <source>
        <strain evidence="12 13">KQ-12</strain>
    </source>
</reference>
<comment type="similarity">
    <text evidence="8">Belongs to the shikimate dehydrogenase family.</text>
</comment>
<feature type="binding site" evidence="8">
    <location>
        <position position="219"/>
    </location>
    <ligand>
        <name>NADP(+)</name>
        <dbReference type="ChEBI" id="CHEBI:58349"/>
    </ligand>
</feature>
<dbReference type="NCBIfam" id="NF001314">
    <property type="entry name" value="PRK00258.2-2"/>
    <property type="match status" value="1"/>
</dbReference>
<dbReference type="EMBL" id="PDOD01000001">
    <property type="protein sequence ID" value="PYZ94218.1"/>
    <property type="molecule type" value="Genomic_DNA"/>
</dbReference>
<evidence type="ECO:0000256" key="4">
    <source>
        <dbReference type="ARBA" id="ARBA00022857"/>
    </source>
</evidence>
<evidence type="ECO:0000256" key="5">
    <source>
        <dbReference type="ARBA" id="ARBA00023002"/>
    </source>
</evidence>
<gene>
    <name evidence="8 12" type="primary">aroE</name>
    <name evidence="12" type="ORF">CR194_01385</name>
</gene>
<proteinExistence type="inferred from homology"/>
<dbReference type="PANTHER" id="PTHR21089">
    <property type="entry name" value="SHIKIMATE DEHYDROGENASE"/>
    <property type="match status" value="1"/>
</dbReference>
<dbReference type="GO" id="GO:0004764">
    <property type="term" value="F:shikimate 3-dehydrogenase (NADP+) activity"/>
    <property type="evidence" value="ECO:0007669"/>
    <property type="project" value="UniProtKB-UniRule"/>
</dbReference>
<dbReference type="NCBIfam" id="NF001319">
    <property type="entry name" value="PRK00258.3-3"/>
    <property type="match status" value="1"/>
</dbReference>
<feature type="binding site" evidence="8">
    <location>
        <begin position="127"/>
        <end position="131"/>
    </location>
    <ligand>
        <name>NADP(+)</name>
        <dbReference type="ChEBI" id="CHEBI:58349"/>
    </ligand>
</feature>
<dbReference type="SUPFAM" id="SSF51735">
    <property type="entry name" value="NAD(P)-binding Rossmann-fold domains"/>
    <property type="match status" value="1"/>
</dbReference>
<dbReference type="Gene3D" id="3.40.50.10860">
    <property type="entry name" value="Leucine Dehydrogenase, chain A, domain 1"/>
    <property type="match status" value="1"/>
</dbReference>
<keyword evidence="13" id="KW-1185">Reference proteome</keyword>
<dbReference type="UniPathway" id="UPA00053">
    <property type="reaction ID" value="UER00087"/>
</dbReference>
<dbReference type="Proteomes" id="UP000248214">
    <property type="component" value="Unassembled WGS sequence"/>
</dbReference>
<evidence type="ECO:0000313" key="12">
    <source>
        <dbReference type="EMBL" id="PYZ94218.1"/>
    </source>
</evidence>
<dbReference type="Pfam" id="PF01488">
    <property type="entry name" value="Shikimate_DH"/>
    <property type="match status" value="1"/>
</dbReference>
<dbReference type="Gene3D" id="3.40.50.720">
    <property type="entry name" value="NAD(P)-binding Rossmann-like Domain"/>
    <property type="match status" value="1"/>
</dbReference>
<evidence type="ECO:0000259" key="11">
    <source>
        <dbReference type="Pfam" id="PF18317"/>
    </source>
</evidence>
<organism evidence="12 13">
    <name type="scientific">Salipaludibacillus keqinensis</name>
    <dbReference type="NCBI Taxonomy" id="2045207"/>
    <lineage>
        <taxon>Bacteria</taxon>
        <taxon>Bacillati</taxon>
        <taxon>Bacillota</taxon>
        <taxon>Bacilli</taxon>
        <taxon>Bacillales</taxon>
        <taxon>Bacillaceae</taxon>
    </lineage>
</organism>
<comment type="caution">
    <text evidence="12">The sequence shown here is derived from an EMBL/GenBank/DDBJ whole genome shotgun (WGS) entry which is preliminary data.</text>
</comment>
<dbReference type="GO" id="GO:0009073">
    <property type="term" value="P:aromatic amino acid family biosynthetic process"/>
    <property type="evidence" value="ECO:0007669"/>
    <property type="project" value="UniProtKB-KW"/>
</dbReference>
<dbReference type="InterPro" id="IPR011342">
    <property type="entry name" value="Shikimate_DH"/>
</dbReference>
<dbReference type="Pfam" id="PF08501">
    <property type="entry name" value="Shikimate_dh_N"/>
    <property type="match status" value="1"/>
</dbReference>
<keyword evidence="3 8" id="KW-0028">Amino-acid biosynthesis</keyword>
<evidence type="ECO:0000259" key="9">
    <source>
        <dbReference type="Pfam" id="PF01488"/>
    </source>
</evidence>
<comment type="catalytic activity">
    <reaction evidence="7 8">
        <text>shikimate + NADP(+) = 3-dehydroshikimate + NADPH + H(+)</text>
        <dbReference type="Rhea" id="RHEA:17737"/>
        <dbReference type="ChEBI" id="CHEBI:15378"/>
        <dbReference type="ChEBI" id="CHEBI:16630"/>
        <dbReference type="ChEBI" id="CHEBI:36208"/>
        <dbReference type="ChEBI" id="CHEBI:57783"/>
        <dbReference type="ChEBI" id="CHEBI:58349"/>
        <dbReference type="EC" id="1.1.1.25"/>
    </reaction>
</comment>
<feature type="binding site" evidence="8">
    <location>
        <position position="242"/>
    </location>
    <ligand>
        <name>NADP(+)</name>
        <dbReference type="ChEBI" id="CHEBI:58349"/>
    </ligand>
</feature>
<keyword evidence="4 8" id="KW-0521">NADP</keyword>
<dbReference type="RefSeq" id="WP_110607853.1">
    <property type="nucleotide sequence ID" value="NZ_PDOD01000001.1"/>
</dbReference>
<dbReference type="InterPro" id="IPR013708">
    <property type="entry name" value="Shikimate_DH-bd_N"/>
</dbReference>
<evidence type="ECO:0000256" key="6">
    <source>
        <dbReference type="ARBA" id="ARBA00023141"/>
    </source>
</evidence>
<feature type="binding site" evidence="8">
    <location>
        <begin position="151"/>
        <end position="156"/>
    </location>
    <ligand>
        <name>NADP(+)</name>
        <dbReference type="ChEBI" id="CHEBI:58349"/>
    </ligand>
</feature>
<dbReference type="NCBIfam" id="TIGR00507">
    <property type="entry name" value="aroE"/>
    <property type="match status" value="1"/>
</dbReference>
<dbReference type="GO" id="GO:0009423">
    <property type="term" value="P:chorismate biosynthetic process"/>
    <property type="evidence" value="ECO:0007669"/>
    <property type="project" value="UniProtKB-UniRule"/>
</dbReference>
<comment type="pathway">
    <text evidence="1 8">Metabolic intermediate biosynthesis; chorismate biosynthesis; chorismate from D-erythrose 4-phosphate and phosphoenolpyruvate: step 4/7.</text>
</comment>
<sequence>MKQVYGVIGHPISHSLSPLMHQAAFNELNIDASYLAFDVHENRLKEAMDGVRGLGISGLNVTIPHKVNVMEYLDNIDPLAQRIGAVNTVVNRDGKLTGYNTDGEGYIQALLPVLPKTLNKMRVLILGAGGAAKGVAMTLGMTGAKELYIANRTIQRAEQLAEECSSLTNAAAISIQLAQARLTEFDLIVNTTSIGMTPHVDQMPLSLEMIARGVVVSDLIYTPSKTRWLREAERKGATIQNGLGMFINQGALAFEKWTGQDAPRELMKKTVVENLGG</sequence>
<dbReference type="InterPro" id="IPR022893">
    <property type="entry name" value="Shikimate_DH_fam"/>
</dbReference>
<feature type="binding site" evidence="8">
    <location>
        <position position="87"/>
    </location>
    <ligand>
        <name>shikimate</name>
        <dbReference type="ChEBI" id="CHEBI:36208"/>
    </ligand>
</feature>
<dbReference type="GO" id="GO:0050661">
    <property type="term" value="F:NADP binding"/>
    <property type="evidence" value="ECO:0007669"/>
    <property type="project" value="InterPro"/>
</dbReference>
<dbReference type="SUPFAM" id="SSF53223">
    <property type="entry name" value="Aminoacid dehydrogenase-like, N-terminal domain"/>
    <property type="match status" value="1"/>
</dbReference>
<protein>
    <recommendedName>
        <fullName evidence="2 8">Shikimate dehydrogenase (NADP(+))</fullName>
        <shortName evidence="8">SDH</shortName>
        <ecNumber evidence="2 8">1.1.1.25</ecNumber>
    </recommendedName>
</protein>
<comment type="caution">
    <text evidence="8">Lacks conserved residue(s) required for the propagation of feature annotation.</text>
</comment>
<evidence type="ECO:0000259" key="10">
    <source>
        <dbReference type="Pfam" id="PF08501"/>
    </source>
</evidence>
<evidence type="ECO:0000256" key="1">
    <source>
        <dbReference type="ARBA" id="ARBA00004871"/>
    </source>
</evidence>
<dbReference type="GO" id="GO:0019632">
    <property type="term" value="P:shikimate metabolic process"/>
    <property type="evidence" value="ECO:0007669"/>
    <property type="project" value="InterPro"/>
</dbReference>
<dbReference type="Pfam" id="PF18317">
    <property type="entry name" value="SDH_C"/>
    <property type="match status" value="1"/>
</dbReference>
<feature type="active site" description="Proton acceptor" evidence="8">
    <location>
        <position position="66"/>
    </location>
</feature>
<feature type="binding site" evidence="8">
    <location>
        <position position="102"/>
    </location>
    <ligand>
        <name>shikimate</name>
        <dbReference type="ChEBI" id="CHEBI:36208"/>
    </ligand>
</feature>
<evidence type="ECO:0000313" key="13">
    <source>
        <dbReference type="Proteomes" id="UP000248214"/>
    </source>
</evidence>
<feature type="binding site" evidence="8">
    <location>
        <position position="249"/>
    </location>
    <ligand>
        <name>shikimate</name>
        <dbReference type="ChEBI" id="CHEBI:36208"/>
    </ligand>
</feature>
<keyword evidence="6 8" id="KW-0057">Aromatic amino acid biosynthesis</keyword>
<evidence type="ECO:0000256" key="3">
    <source>
        <dbReference type="ARBA" id="ARBA00022605"/>
    </source>
</evidence>
<feature type="binding site" evidence="8">
    <location>
        <begin position="15"/>
        <end position="17"/>
    </location>
    <ligand>
        <name>shikimate</name>
        <dbReference type="ChEBI" id="CHEBI:36208"/>
    </ligand>
</feature>
<accession>A0A323THA8</accession>
<dbReference type="OrthoDB" id="9792692at2"/>
<feature type="domain" description="Shikimate dehydrogenase substrate binding N-terminal" evidence="10">
    <location>
        <begin position="7"/>
        <end position="89"/>
    </location>
</feature>